<evidence type="ECO:0008006" key="3">
    <source>
        <dbReference type="Google" id="ProtNLM"/>
    </source>
</evidence>
<dbReference type="EMBL" id="JAPOHD010000063">
    <property type="protein sequence ID" value="MCY1722740.1"/>
    <property type="molecule type" value="Genomic_DNA"/>
</dbReference>
<dbReference type="RefSeq" id="WP_343335066.1">
    <property type="nucleotide sequence ID" value="NZ_JAPOHD010000063.1"/>
</dbReference>
<evidence type="ECO:0000313" key="1">
    <source>
        <dbReference type="EMBL" id="MCY1722740.1"/>
    </source>
</evidence>
<organism evidence="1 2">
    <name type="scientific">Draconibacterium aestuarii</name>
    <dbReference type="NCBI Taxonomy" id="2998507"/>
    <lineage>
        <taxon>Bacteria</taxon>
        <taxon>Pseudomonadati</taxon>
        <taxon>Bacteroidota</taxon>
        <taxon>Bacteroidia</taxon>
        <taxon>Marinilabiliales</taxon>
        <taxon>Prolixibacteraceae</taxon>
        <taxon>Draconibacterium</taxon>
    </lineage>
</organism>
<comment type="caution">
    <text evidence="1">The sequence shown here is derived from an EMBL/GenBank/DDBJ whole genome shotgun (WGS) entry which is preliminary data.</text>
</comment>
<gene>
    <name evidence="1" type="ORF">OU798_20490</name>
</gene>
<reference evidence="1" key="1">
    <citation type="submission" date="2022-11" db="EMBL/GenBank/DDBJ databases">
        <title>Marilongibacter aestuarii gen. nov., sp. nov., isolated from tidal flat sediment.</title>
        <authorList>
            <person name="Jiayan W."/>
        </authorList>
    </citation>
    <scope>NUCLEOTIDE SEQUENCE</scope>
    <source>
        <strain evidence="1">Z1-6</strain>
    </source>
</reference>
<dbReference type="Gene3D" id="3.40.50.12370">
    <property type="match status" value="1"/>
</dbReference>
<sequence>MTDSKEQKIVVLTELKPSDNTLILNGIKIASVFNKELCLVYNYRKKEKKHHSIFKQELKQYLIPIKKEVPGLKISTLLLSENWSIIPDILADEFEAIFLIANSQNFKQYSKVLSESSVPMLFVRPNSKILDFNQIVQPIDLRKENSDSSLWCSYFGRFNNAEIVVIAANDNGKYEKRYLAKNVELTKKLYQKFKIRHKIFKGDKSSFRNSFEALDLALASDCNLLTILGSSAITPLDLLIGLPERKIIQRAGNLPVLVINPRKDNYILCD</sequence>
<dbReference type="AlphaFoldDB" id="A0A9X3F995"/>
<keyword evidence="2" id="KW-1185">Reference proteome</keyword>
<protein>
    <recommendedName>
        <fullName evidence="3">Universal stress protein family protein</fullName>
    </recommendedName>
</protein>
<dbReference type="Proteomes" id="UP001145087">
    <property type="component" value="Unassembled WGS sequence"/>
</dbReference>
<proteinExistence type="predicted"/>
<evidence type="ECO:0000313" key="2">
    <source>
        <dbReference type="Proteomes" id="UP001145087"/>
    </source>
</evidence>
<accession>A0A9X3F995</accession>
<name>A0A9X3F995_9BACT</name>